<dbReference type="CDD" id="cd03242">
    <property type="entry name" value="ABC_RecF"/>
    <property type="match status" value="1"/>
</dbReference>
<dbReference type="InterPro" id="IPR027417">
    <property type="entry name" value="P-loop_NTPase"/>
</dbReference>
<dbReference type="InterPro" id="IPR042174">
    <property type="entry name" value="RecF_2"/>
</dbReference>
<feature type="binding site" evidence="9">
    <location>
        <begin position="67"/>
        <end position="74"/>
    </location>
    <ligand>
        <name>ATP</name>
        <dbReference type="ChEBI" id="CHEBI:30616"/>
    </ligand>
</feature>
<dbReference type="EMBL" id="CP120371">
    <property type="protein sequence ID" value="WEX84222.1"/>
    <property type="molecule type" value="Genomic_DNA"/>
</dbReference>
<evidence type="ECO:0000256" key="6">
    <source>
        <dbReference type="ARBA" id="ARBA00022741"/>
    </source>
</evidence>
<dbReference type="NCBIfam" id="TIGR00611">
    <property type="entry name" value="recf"/>
    <property type="match status" value="1"/>
</dbReference>
<comment type="subcellular location">
    <subcellularLocation>
        <location evidence="1 9 10">Cytoplasm</location>
    </subcellularLocation>
</comment>
<dbReference type="PANTHER" id="PTHR32182:SF0">
    <property type="entry name" value="DNA REPLICATION AND REPAIR PROTEIN RECF"/>
    <property type="match status" value="1"/>
</dbReference>
<organism evidence="12 13">
    <name type="scientific">Sinorhizobium numidicum</name>
    <dbReference type="NCBI Taxonomy" id="680248"/>
    <lineage>
        <taxon>Bacteria</taxon>
        <taxon>Pseudomonadati</taxon>
        <taxon>Pseudomonadota</taxon>
        <taxon>Alphaproteobacteria</taxon>
        <taxon>Hyphomicrobiales</taxon>
        <taxon>Rhizobiaceae</taxon>
        <taxon>Sinorhizobium/Ensifer group</taxon>
        <taxon>Sinorhizobium</taxon>
    </lineage>
</organism>
<dbReference type="InterPro" id="IPR003395">
    <property type="entry name" value="RecF/RecN/SMC_N"/>
</dbReference>
<reference evidence="12 13" key="1">
    <citation type="submission" date="2023-03" db="EMBL/GenBank/DDBJ databases">
        <authorList>
            <person name="Kaur S."/>
            <person name="Espinosa-Saiz D."/>
            <person name="Velazquez E."/>
            <person name="Menendez E."/>
            <person name="diCenzo G.C."/>
        </authorList>
    </citation>
    <scope>NUCLEOTIDE SEQUENCE [LARGE SCALE GENOMIC DNA]</scope>
    <source>
        <strain evidence="12 13">LMG 27395</strain>
    </source>
</reference>
<dbReference type="InterPro" id="IPR018078">
    <property type="entry name" value="DNA-binding_RecF_CS"/>
</dbReference>
<evidence type="ECO:0000256" key="10">
    <source>
        <dbReference type="RuleBase" id="RU000578"/>
    </source>
</evidence>
<feature type="domain" description="AAA+ ATPase" evidence="11">
    <location>
        <begin position="59"/>
        <end position="402"/>
    </location>
</feature>
<evidence type="ECO:0000313" key="12">
    <source>
        <dbReference type="EMBL" id="WEX84222.1"/>
    </source>
</evidence>
<keyword evidence="9 10" id="KW-0742">SOS response</keyword>
<dbReference type="SUPFAM" id="SSF52540">
    <property type="entry name" value="P-loop containing nucleoside triphosphate hydrolases"/>
    <property type="match status" value="1"/>
</dbReference>
<evidence type="ECO:0000256" key="2">
    <source>
        <dbReference type="ARBA" id="ARBA00008016"/>
    </source>
</evidence>
<accession>A0ABY8D270</accession>
<evidence type="ECO:0000256" key="9">
    <source>
        <dbReference type="HAMAP-Rule" id="MF_00365"/>
    </source>
</evidence>
<comment type="similarity">
    <text evidence="2 9 10">Belongs to the RecF family.</text>
</comment>
<keyword evidence="8 9" id="KW-0238">DNA-binding</keyword>
<evidence type="ECO:0000256" key="3">
    <source>
        <dbReference type="ARBA" id="ARBA00020170"/>
    </source>
</evidence>
<keyword evidence="9 10" id="KW-0227">DNA damage</keyword>
<keyword evidence="6 9" id="KW-0547">Nucleotide-binding</keyword>
<proteinExistence type="inferred from homology"/>
<dbReference type="Proteomes" id="UP001235547">
    <property type="component" value="Chromosome 1"/>
</dbReference>
<keyword evidence="4 9" id="KW-0963">Cytoplasm</keyword>
<dbReference type="PANTHER" id="PTHR32182">
    <property type="entry name" value="DNA REPLICATION AND REPAIR PROTEIN RECF"/>
    <property type="match status" value="1"/>
</dbReference>
<evidence type="ECO:0000256" key="1">
    <source>
        <dbReference type="ARBA" id="ARBA00004496"/>
    </source>
</evidence>
<sequence>MAGRPDEGEPGALSPCHGPAFVLPHGKIELGPAMPHKVFLTRLKLTDFRNYAALALDLDARHVVLTGENGAGKTNLMEAISFLSPGRGLRRAAYADVARVGASDGFSVFAAVDGMEGPVEIGTGTAGTEEGQSRRLRLNGTPARTVDELTDHLRVLWLTPAMDGLFTGPSADRRRFLDRLVLSLDPEHGRRASEFDRAMRSRNRLLAEFRPDPAWLSAIEREMAGLGVSMALARQEMLGLLTALVERSQSDGTFPSASLSLAGFLDEFHVVPAYDLEERYLAMLQEGRSRDAAAGRTLDGPHRSDLMIRHREKDMEAERCSTGEQKALLVGLVLAHARLVGDMTGHAPILLLDEIAAHLDEGRRRALFGLVDGLGGQAFMTGTDKSMFSAIGDRGLFLTVANGRVSG</sequence>
<evidence type="ECO:0000256" key="4">
    <source>
        <dbReference type="ARBA" id="ARBA00022490"/>
    </source>
</evidence>
<evidence type="ECO:0000256" key="5">
    <source>
        <dbReference type="ARBA" id="ARBA00022705"/>
    </source>
</evidence>
<dbReference type="Gene3D" id="3.40.50.300">
    <property type="entry name" value="P-loop containing nucleotide triphosphate hydrolases"/>
    <property type="match status" value="1"/>
</dbReference>
<dbReference type="InterPro" id="IPR001238">
    <property type="entry name" value="DNA-binding_RecF"/>
</dbReference>
<dbReference type="InterPro" id="IPR003593">
    <property type="entry name" value="AAA+_ATPase"/>
</dbReference>
<keyword evidence="7 9" id="KW-0067">ATP-binding</keyword>
<keyword evidence="9 10" id="KW-0234">DNA repair</keyword>
<dbReference type="PROSITE" id="PS00617">
    <property type="entry name" value="RECF_1"/>
    <property type="match status" value="1"/>
</dbReference>
<evidence type="ECO:0000313" key="13">
    <source>
        <dbReference type="Proteomes" id="UP001235547"/>
    </source>
</evidence>
<dbReference type="SMART" id="SM00382">
    <property type="entry name" value="AAA"/>
    <property type="match status" value="1"/>
</dbReference>
<keyword evidence="13" id="KW-1185">Reference proteome</keyword>
<name>A0ABY8D270_9HYPH</name>
<dbReference type="Pfam" id="PF02463">
    <property type="entry name" value="SMC_N"/>
    <property type="match status" value="1"/>
</dbReference>
<gene>
    <name evidence="9 12" type="primary">recF</name>
    <name evidence="12" type="ORF">PYH38_003078</name>
</gene>
<dbReference type="HAMAP" id="MF_00365">
    <property type="entry name" value="RecF"/>
    <property type="match status" value="1"/>
</dbReference>
<protein>
    <recommendedName>
        <fullName evidence="3 9">DNA replication and repair protein RecF</fullName>
    </recommendedName>
</protein>
<comment type="function">
    <text evidence="9 10">The RecF protein is involved in DNA metabolism; it is required for DNA replication and normal SOS inducibility. RecF binds preferentially to single-stranded, linear DNA. It also seems to bind ATP.</text>
</comment>
<evidence type="ECO:0000259" key="11">
    <source>
        <dbReference type="SMART" id="SM00382"/>
    </source>
</evidence>
<dbReference type="Gene3D" id="1.20.1050.90">
    <property type="entry name" value="RecF/RecN/SMC, N-terminal domain"/>
    <property type="match status" value="1"/>
</dbReference>
<evidence type="ECO:0000256" key="7">
    <source>
        <dbReference type="ARBA" id="ARBA00022840"/>
    </source>
</evidence>
<evidence type="ECO:0000256" key="8">
    <source>
        <dbReference type="ARBA" id="ARBA00023125"/>
    </source>
</evidence>
<keyword evidence="5 9" id="KW-0235">DNA replication</keyword>
<dbReference type="PROSITE" id="PS00618">
    <property type="entry name" value="RECF_2"/>
    <property type="match status" value="1"/>
</dbReference>